<dbReference type="GO" id="GO:0005737">
    <property type="term" value="C:cytoplasm"/>
    <property type="evidence" value="ECO:0007669"/>
    <property type="project" value="TreeGrafter"/>
</dbReference>
<dbReference type="InterPro" id="IPR037068">
    <property type="entry name" value="DNA_primase_core_N_sf"/>
</dbReference>
<dbReference type="SUPFAM" id="SSF56731">
    <property type="entry name" value="DNA primase core"/>
    <property type="match status" value="1"/>
</dbReference>
<keyword evidence="7" id="KW-0479">Metal-binding</keyword>
<keyword evidence="8" id="KW-0863">Zinc-finger</keyword>
<evidence type="ECO:0000256" key="1">
    <source>
        <dbReference type="ARBA" id="ARBA00001947"/>
    </source>
</evidence>
<accession>A0AAU7XBL2</accession>
<dbReference type="InterPro" id="IPR034151">
    <property type="entry name" value="TOPRIM_DnaG_bac"/>
</dbReference>
<keyword evidence="2 13" id="KW-0240">DNA-directed RNA polymerase</keyword>
<evidence type="ECO:0000256" key="3">
    <source>
        <dbReference type="ARBA" id="ARBA00022515"/>
    </source>
</evidence>
<evidence type="ECO:0000256" key="13">
    <source>
        <dbReference type="HAMAP-Rule" id="MF_00974"/>
    </source>
</evidence>
<evidence type="ECO:0000256" key="2">
    <source>
        <dbReference type="ARBA" id="ARBA00022478"/>
    </source>
</evidence>
<comment type="function">
    <text evidence="13">RNA polymerase that catalyzes the synthesis of short RNA molecules used as primers for DNA polymerase during DNA replication.</text>
</comment>
<keyword evidence="11 13" id="KW-0238">DNA-binding</keyword>
<dbReference type="NCBIfam" id="TIGR01391">
    <property type="entry name" value="dnaG"/>
    <property type="match status" value="1"/>
</dbReference>
<sequence>MKFPPAILDEIRARLPVSEVVGRRVKLRRQGREFAGLSPFNPEKTPSFFVNDQKGFYHCFSSGKHGDVFRFLMETEGLSFPEAVERLASEVGVALPKPDAREERRERERASLADVCEMAARFYEEALRLSGGDEARRYVVKRALRPETLKEFRMGFAPAERDALKRHLIGKGVDEEAMIAAGLLIKPDDGRPTYDRFRNRLMIPIQDDRGRVVAFGGRALSPDDKPKYLNSPETELFHKGLMLFNGHRARAAAYEEGAVVVVEGYLDAIAVFQAGVRAVVATLGTAFTEDHIQRLWKLAPEPVICFDGDRAGIGAAHRAIDRILPQLKSGYSFNFAFLPDGKDPDELVQSGGKDAFLAEIGRAQPLADVLWDRETVGTSIDTPERKAALEKRFEDLTGEIKDARVQKSYRLRYRLRLSNLFWQSERGERGGWRGGRGAGDQPRPVPGSTDVSLPERLGELVGIERIVLGLMVEFPELFEAAIERTIGIDMGLEPHEAFKRELYRIATEFDDLSVSTFYSGIDQRFFFLLKEIHGDELADGDRRVVVHRGHRLRERLPILRFHPPVTYVEALLWHFLDRIELRHMESDLEHAFSQVGADCTLEDEARILGLSREIGRRREEFARREQELAEEAKLIRAAFGSGTAPGTPLLTHQR</sequence>
<dbReference type="Gene3D" id="3.40.1360.10">
    <property type="match status" value="1"/>
</dbReference>
<dbReference type="InterPro" id="IPR036977">
    <property type="entry name" value="DNA_primase_Znf_CHC2"/>
</dbReference>
<protein>
    <recommendedName>
        <fullName evidence="13">DNA primase</fullName>
        <ecNumber evidence="13">2.7.7.101</ecNumber>
    </recommendedName>
</protein>
<dbReference type="AlphaFoldDB" id="A0AAU7XBL2"/>
<evidence type="ECO:0000256" key="12">
    <source>
        <dbReference type="ARBA" id="ARBA00023163"/>
    </source>
</evidence>
<dbReference type="SMART" id="SM00493">
    <property type="entry name" value="TOPRIM"/>
    <property type="match status" value="1"/>
</dbReference>
<comment type="cofactor">
    <cofactor evidence="1">
        <name>Zn(2+)</name>
        <dbReference type="ChEBI" id="CHEBI:29105"/>
    </cofactor>
</comment>
<dbReference type="EMBL" id="CP158568">
    <property type="protein sequence ID" value="XBY45173.1"/>
    <property type="molecule type" value="Genomic_DNA"/>
</dbReference>
<dbReference type="PROSITE" id="PS50880">
    <property type="entry name" value="TOPRIM"/>
    <property type="match status" value="1"/>
</dbReference>
<feature type="region of interest" description="Disordered" evidence="14">
    <location>
        <begin position="429"/>
        <end position="451"/>
    </location>
</feature>
<keyword evidence="12 13" id="KW-0804">Transcription</keyword>
<feature type="domain" description="Toprim" evidence="15">
    <location>
        <begin position="257"/>
        <end position="339"/>
    </location>
</feature>
<dbReference type="GO" id="GO:1990077">
    <property type="term" value="C:primosome complex"/>
    <property type="evidence" value="ECO:0007669"/>
    <property type="project" value="UniProtKB-KW"/>
</dbReference>
<evidence type="ECO:0000256" key="9">
    <source>
        <dbReference type="ARBA" id="ARBA00022833"/>
    </source>
</evidence>
<dbReference type="GO" id="GO:0006269">
    <property type="term" value="P:DNA replication, synthesis of primer"/>
    <property type="evidence" value="ECO:0007669"/>
    <property type="project" value="UniProtKB-UniRule"/>
</dbReference>
<keyword evidence="3 13" id="KW-0639">Primosome</keyword>
<comment type="catalytic activity">
    <reaction evidence="13">
        <text>ssDNA + n NTP = ssDNA/pppN(pN)n-1 hybrid + (n-1) diphosphate.</text>
        <dbReference type="EC" id="2.7.7.101"/>
    </reaction>
</comment>
<dbReference type="PANTHER" id="PTHR30313:SF2">
    <property type="entry name" value="DNA PRIMASE"/>
    <property type="match status" value="1"/>
</dbReference>
<comment type="subunit">
    <text evidence="13">Monomer. Interacts with DnaB.</text>
</comment>
<dbReference type="Pfam" id="PF13155">
    <property type="entry name" value="Toprim_2"/>
    <property type="match status" value="1"/>
</dbReference>
<keyword evidence="6 13" id="KW-0235">DNA replication</keyword>
<dbReference type="InterPro" id="IPR030846">
    <property type="entry name" value="DnaG_bac"/>
</dbReference>
<dbReference type="RefSeq" id="WP_407050264.1">
    <property type="nucleotide sequence ID" value="NZ_CP158568.1"/>
</dbReference>
<dbReference type="GO" id="GO:0003677">
    <property type="term" value="F:DNA binding"/>
    <property type="evidence" value="ECO:0007669"/>
    <property type="project" value="UniProtKB-KW"/>
</dbReference>
<dbReference type="InterPro" id="IPR013264">
    <property type="entry name" value="DNAG_N"/>
</dbReference>
<evidence type="ECO:0000256" key="6">
    <source>
        <dbReference type="ARBA" id="ARBA00022705"/>
    </source>
</evidence>
<keyword evidence="5 13" id="KW-0548">Nucleotidyltransferase</keyword>
<evidence type="ECO:0000256" key="4">
    <source>
        <dbReference type="ARBA" id="ARBA00022679"/>
    </source>
</evidence>
<dbReference type="KEGG" id="mflg:ABS361_02445"/>
<evidence type="ECO:0000259" key="15">
    <source>
        <dbReference type="PROSITE" id="PS50880"/>
    </source>
</evidence>
<dbReference type="InterPro" id="IPR002694">
    <property type="entry name" value="Znf_CHC2"/>
</dbReference>
<evidence type="ECO:0000256" key="14">
    <source>
        <dbReference type="SAM" id="MobiDB-lite"/>
    </source>
</evidence>
<evidence type="ECO:0000313" key="16">
    <source>
        <dbReference type="EMBL" id="XBY45173.1"/>
    </source>
</evidence>
<dbReference type="GO" id="GO:0008270">
    <property type="term" value="F:zinc ion binding"/>
    <property type="evidence" value="ECO:0007669"/>
    <property type="project" value="UniProtKB-KW"/>
</dbReference>
<organism evidence="16">
    <name type="scientific">Methyloraptor flagellatus</name>
    <dbReference type="NCBI Taxonomy" id="3162530"/>
    <lineage>
        <taxon>Bacteria</taxon>
        <taxon>Pseudomonadati</taxon>
        <taxon>Pseudomonadota</taxon>
        <taxon>Alphaproteobacteria</taxon>
        <taxon>Hyphomicrobiales</taxon>
        <taxon>Ancalomicrobiaceae</taxon>
        <taxon>Methyloraptor</taxon>
    </lineage>
</organism>
<evidence type="ECO:0000256" key="10">
    <source>
        <dbReference type="ARBA" id="ARBA00022842"/>
    </source>
</evidence>
<dbReference type="Pfam" id="PF01807">
    <property type="entry name" value="Zn_ribbon_DnaG"/>
    <property type="match status" value="1"/>
</dbReference>
<dbReference type="InterPro" id="IPR006171">
    <property type="entry name" value="TOPRIM_dom"/>
</dbReference>
<dbReference type="InterPro" id="IPR006295">
    <property type="entry name" value="DNA_primase_DnaG"/>
</dbReference>
<dbReference type="HAMAP" id="MF_00974">
    <property type="entry name" value="DNA_primase_DnaG"/>
    <property type="match status" value="1"/>
</dbReference>
<reference evidence="16" key="1">
    <citation type="submission" date="2024-06" db="EMBL/GenBank/DDBJ databases">
        <title>Methylostella associata gen. nov., sp. nov., a novel Ancalomicrobiaceae-affiliated facultatively methylotrophic bacteria that feed on methanotrophs of the genus Methylococcus.</title>
        <authorList>
            <person name="Saltykova V."/>
            <person name="Danilova O.V."/>
            <person name="Oshkin I.Y."/>
            <person name="Belova S.E."/>
            <person name="Pimenov N.V."/>
            <person name="Dedysh S.N."/>
        </authorList>
    </citation>
    <scope>NUCLEOTIDE SEQUENCE</scope>
    <source>
        <strain evidence="16">S20</strain>
    </source>
</reference>
<dbReference type="SMART" id="SM00400">
    <property type="entry name" value="ZnF_CHCC"/>
    <property type="match status" value="1"/>
</dbReference>
<dbReference type="FunFam" id="3.90.580.10:FF:000001">
    <property type="entry name" value="DNA primase"/>
    <property type="match status" value="1"/>
</dbReference>
<evidence type="ECO:0000256" key="5">
    <source>
        <dbReference type="ARBA" id="ARBA00022695"/>
    </source>
</evidence>
<proteinExistence type="inferred from homology"/>
<dbReference type="GO" id="GO:0003899">
    <property type="term" value="F:DNA-directed RNA polymerase activity"/>
    <property type="evidence" value="ECO:0007669"/>
    <property type="project" value="UniProtKB-UniRule"/>
</dbReference>
<evidence type="ECO:0000256" key="8">
    <source>
        <dbReference type="ARBA" id="ARBA00022771"/>
    </source>
</evidence>
<dbReference type="Pfam" id="PF08275">
    <property type="entry name" value="DNAG_N"/>
    <property type="match status" value="1"/>
</dbReference>
<name>A0AAU7XBL2_9HYPH</name>
<evidence type="ECO:0000256" key="11">
    <source>
        <dbReference type="ARBA" id="ARBA00023125"/>
    </source>
</evidence>
<dbReference type="EC" id="2.7.7.101" evidence="13"/>
<gene>
    <name evidence="13 16" type="primary">dnaG</name>
    <name evidence="16" type="ORF">ABS361_02445</name>
</gene>
<comment type="similarity">
    <text evidence="13">Belongs to the DnaG primase family.</text>
</comment>
<dbReference type="CDD" id="cd03364">
    <property type="entry name" value="TOPRIM_DnaG_primases"/>
    <property type="match status" value="1"/>
</dbReference>
<dbReference type="PANTHER" id="PTHR30313">
    <property type="entry name" value="DNA PRIMASE"/>
    <property type="match status" value="1"/>
</dbReference>
<dbReference type="SUPFAM" id="SSF57783">
    <property type="entry name" value="Zinc beta-ribbon"/>
    <property type="match status" value="1"/>
</dbReference>
<dbReference type="Gene3D" id="3.90.980.10">
    <property type="entry name" value="DNA primase, catalytic core, N-terminal domain"/>
    <property type="match status" value="1"/>
</dbReference>
<dbReference type="InterPro" id="IPR050219">
    <property type="entry name" value="DnaG_primase"/>
</dbReference>
<dbReference type="FunFam" id="3.90.980.10:FF:000001">
    <property type="entry name" value="DNA primase"/>
    <property type="match status" value="1"/>
</dbReference>
<keyword evidence="4 13" id="KW-0808">Transferase</keyword>
<comment type="caution">
    <text evidence="13">Lacks conserved residue(s) required for the propagation of feature annotation.</text>
</comment>
<keyword evidence="10" id="KW-0460">Magnesium</keyword>
<dbReference type="FunFam" id="3.40.1360.10:FF:000002">
    <property type="entry name" value="DNA primase"/>
    <property type="match status" value="1"/>
</dbReference>
<dbReference type="GO" id="GO:0000428">
    <property type="term" value="C:DNA-directed RNA polymerase complex"/>
    <property type="evidence" value="ECO:0007669"/>
    <property type="project" value="UniProtKB-KW"/>
</dbReference>
<evidence type="ECO:0000256" key="7">
    <source>
        <dbReference type="ARBA" id="ARBA00022723"/>
    </source>
</evidence>
<keyword evidence="9" id="KW-0862">Zinc</keyword>
<dbReference type="Gene3D" id="3.90.580.10">
    <property type="entry name" value="Zinc finger, CHC2-type domain"/>
    <property type="match status" value="1"/>
</dbReference>